<evidence type="ECO:0000256" key="2">
    <source>
        <dbReference type="ARBA" id="ARBA00023002"/>
    </source>
</evidence>
<dbReference type="InterPro" id="IPR036291">
    <property type="entry name" value="NAD(P)-bd_dom_sf"/>
</dbReference>
<dbReference type="PANTHER" id="PTHR24321">
    <property type="entry name" value="DEHYDROGENASES, SHORT CHAIN"/>
    <property type="match status" value="1"/>
</dbReference>
<evidence type="ECO:0000313" key="3">
    <source>
        <dbReference type="EMBL" id="MEU1950791.1"/>
    </source>
</evidence>
<dbReference type="Gene3D" id="3.40.50.720">
    <property type="entry name" value="NAD(P)-binding Rossmann-like Domain"/>
    <property type="match status" value="1"/>
</dbReference>
<comment type="similarity">
    <text evidence="1">Belongs to the short-chain dehydrogenases/reductases (SDR) family.</text>
</comment>
<gene>
    <name evidence="3" type="ORF">ABZ510_02930</name>
</gene>
<evidence type="ECO:0000313" key="4">
    <source>
        <dbReference type="Proteomes" id="UP001550628"/>
    </source>
</evidence>
<proteinExistence type="inferred from homology"/>
<dbReference type="RefSeq" id="WP_356954244.1">
    <property type="nucleotide sequence ID" value="NZ_JBEYBD010000002.1"/>
</dbReference>
<dbReference type="SUPFAM" id="SSF51735">
    <property type="entry name" value="NAD(P)-binding Rossmann-fold domains"/>
    <property type="match status" value="1"/>
</dbReference>
<keyword evidence="2" id="KW-0560">Oxidoreductase</keyword>
<keyword evidence="4" id="KW-1185">Reference proteome</keyword>
<dbReference type="Pfam" id="PF13561">
    <property type="entry name" value="adh_short_C2"/>
    <property type="match status" value="2"/>
</dbReference>
<dbReference type="PANTHER" id="PTHR24321:SF8">
    <property type="entry name" value="ESTRADIOL 17-BETA-DEHYDROGENASE 8-RELATED"/>
    <property type="match status" value="1"/>
</dbReference>
<sequence length="274" mass="27364">MGQDVAVVIGVGGMGRAIARRVGGGRRLLIADFDKDNLGAVVEVLAGEGHEVRGQYVDVSDAGSVAALAAAAGEAGRVTHIAHTAGVSPTQAVTKAVLEVDLLGTALILDAFESVVAEGGAGVVIASMSAYMAPLPDDQVAALAHTPASELLALPFLDHEAHPGIAYAVAKRGNVARVQAAAVAWGRRGARLNSISPGVISTPMGRQELDGESGAAMRAMVNASATGRLGTPDDIAHAAAFLLDPASSFISGVDLLVDGGTVAGVRALAAGNLS</sequence>
<dbReference type="PRINTS" id="PR00081">
    <property type="entry name" value="GDHRDH"/>
</dbReference>
<evidence type="ECO:0000256" key="1">
    <source>
        <dbReference type="ARBA" id="ARBA00006484"/>
    </source>
</evidence>
<accession>A0ABV2WIT2</accession>
<name>A0ABV2WIT2_9NOCA</name>
<dbReference type="InterPro" id="IPR002347">
    <property type="entry name" value="SDR_fam"/>
</dbReference>
<protein>
    <submittedName>
        <fullName evidence="3">SDR family oxidoreductase</fullName>
    </submittedName>
</protein>
<organism evidence="3 4">
    <name type="scientific">Nocardia rhamnosiphila</name>
    <dbReference type="NCBI Taxonomy" id="426716"/>
    <lineage>
        <taxon>Bacteria</taxon>
        <taxon>Bacillati</taxon>
        <taxon>Actinomycetota</taxon>
        <taxon>Actinomycetes</taxon>
        <taxon>Mycobacteriales</taxon>
        <taxon>Nocardiaceae</taxon>
        <taxon>Nocardia</taxon>
    </lineage>
</organism>
<dbReference type="EMBL" id="JBEYBF010000001">
    <property type="protein sequence ID" value="MEU1950791.1"/>
    <property type="molecule type" value="Genomic_DNA"/>
</dbReference>
<dbReference type="Proteomes" id="UP001550628">
    <property type="component" value="Unassembled WGS sequence"/>
</dbReference>
<comment type="caution">
    <text evidence="3">The sequence shown here is derived from an EMBL/GenBank/DDBJ whole genome shotgun (WGS) entry which is preliminary data.</text>
</comment>
<reference evidence="3 4" key="1">
    <citation type="submission" date="2024-06" db="EMBL/GenBank/DDBJ databases">
        <title>The Natural Products Discovery Center: Release of the First 8490 Sequenced Strains for Exploring Actinobacteria Biosynthetic Diversity.</title>
        <authorList>
            <person name="Kalkreuter E."/>
            <person name="Kautsar S.A."/>
            <person name="Yang D."/>
            <person name="Bader C.D."/>
            <person name="Teijaro C.N."/>
            <person name="Fluegel L."/>
            <person name="Davis C.M."/>
            <person name="Simpson J.R."/>
            <person name="Lauterbach L."/>
            <person name="Steele A.D."/>
            <person name="Gui C."/>
            <person name="Meng S."/>
            <person name="Li G."/>
            <person name="Viehrig K."/>
            <person name="Ye F."/>
            <person name="Su P."/>
            <person name="Kiefer A.F."/>
            <person name="Nichols A."/>
            <person name="Cepeda A.J."/>
            <person name="Yan W."/>
            <person name="Fan B."/>
            <person name="Jiang Y."/>
            <person name="Adhikari A."/>
            <person name="Zheng C.-J."/>
            <person name="Schuster L."/>
            <person name="Cowan T.M."/>
            <person name="Smanski M.J."/>
            <person name="Chevrette M.G."/>
            <person name="De Carvalho L.P.S."/>
            <person name="Shen B."/>
        </authorList>
    </citation>
    <scope>NUCLEOTIDE SEQUENCE [LARGE SCALE GENOMIC DNA]</scope>
    <source>
        <strain evidence="3 4">NPDC019708</strain>
    </source>
</reference>
<dbReference type="NCBIfam" id="NF005395">
    <property type="entry name" value="PRK06940.1"/>
    <property type="match status" value="1"/>
</dbReference>